<keyword evidence="1" id="KW-0472">Membrane</keyword>
<feature type="chain" id="PRO_5042901066" evidence="2">
    <location>
        <begin position="29"/>
        <end position="466"/>
    </location>
</feature>
<accession>A0AAQ3N2Y4</accession>
<keyword evidence="4" id="KW-1185">Reference proteome</keyword>
<dbReference type="AlphaFoldDB" id="A0AAQ3N2Y4"/>
<name>A0AAQ3N2Y4_VIGMU</name>
<sequence length="466" mass="52514">MQQAFWTDTKESCLPLGALVLVLGVSSGCCNRRSEVDAGRENAPEGSADRTPRFTTKFFSNLEVGSEVLVVCLMDQEMPFCSLESNACVREDGVVSVRPGSARPSCPFPFFVFFLIKSLLRHPFSCIIVELYKTFCLYLCILALVLFTVNTLWQRVSVKPGLWASVETGLVGQAKLGLWARRNWAYGPMRKLGFRANVETGLTDQAKTRLRGQRIWAYGPGEAGLCGPVWKLGLWARRAGLMGQYGNWAYGPARQNWAYGPIWKLGLWASVETGLIGASVETGFNGPIWKLGLWARRNWAYGPTKLGLWTRQNWAYGPIWKLGLWASVETGLMGASVETRLNGPIWKLGLWARRNWAYGPDETERMGQTKLGLRGPKLGLWARRNWAYEILKLPDETELLKCWDRHRGTTFLKGNVISEFQDKHDTPKTLPRFRVWEKRMTISNGIRKAAPVSGLWVDGLQGEDAW</sequence>
<gene>
    <name evidence="3" type="ORF">V8G54_023326</name>
</gene>
<dbReference type="EMBL" id="CP144694">
    <property type="protein sequence ID" value="WVZ02520.1"/>
    <property type="molecule type" value="Genomic_DNA"/>
</dbReference>
<keyword evidence="1" id="KW-0812">Transmembrane</keyword>
<evidence type="ECO:0000313" key="4">
    <source>
        <dbReference type="Proteomes" id="UP001374535"/>
    </source>
</evidence>
<evidence type="ECO:0000313" key="3">
    <source>
        <dbReference type="EMBL" id="WVZ02520.1"/>
    </source>
</evidence>
<organism evidence="3 4">
    <name type="scientific">Vigna mungo</name>
    <name type="common">Black gram</name>
    <name type="synonym">Phaseolus mungo</name>
    <dbReference type="NCBI Taxonomy" id="3915"/>
    <lineage>
        <taxon>Eukaryota</taxon>
        <taxon>Viridiplantae</taxon>
        <taxon>Streptophyta</taxon>
        <taxon>Embryophyta</taxon>
        <taxon>Tracheophyta</taxon>
        <taxon>Spermatophyta</taxon>
        <taxon>Magnoliopsida</taxon>
        <taxon>eudicotyledons</taxon>
        <taxon>Gunneridae</taxon>
        <taxon>Pentapetalae</taxon>
        <taxon>rosids</taxon>
        <taxon>fabids</taxon>
        <taxon>Fabales</taxon>
        <taxon>Fabaceae</taxon>
        <taxon>Papilionoideae</taxon>
        <taxon>50 kb inversion clade</taxon>
        <taxon>NPAAA clade</taxon>
        <taxon>indigoferoid/millettioid clade</taxon>
        <taxon>Phaseoleae</taxon>
        <taxon>Vigna</taxon>
    </lineage>
</organism>
<evidence type="ECO:0000256" key="1">
    <source>
        <dbReference type="SAM" id="Phobius"/>
    </source>
</evidence>
<feature type="transmembrane region" description="Helical" evidence="1">
    <location>
        <begin position="131"/>
        <end position="153"/>
    </location>
</feature>
<keyword evidence="2" id="KW-0732">Signal</keyword>
<dbReference type="Proteomes" id="UP001374535">
    <property type="component" value="Chromosome 7"/>
</dbReference>
<keyword evidence="1" id="KW-1133">Transmembrane helix</keyword>
<reference evidence="3 4" key="1">
    <citation type="journal article" date="2023" name="Life. Sci Alliance">
        <title>Evolutionary insights into 3D genome organization and epigenetic landscape of Vigna mungo.</title>
        <authorList>
            <person name="Junaid A."/>
            <person name="Singh B."/>
            <person name="Bhatia S."/>
        </authorList>
    </citation>
    <scope>NUCLEOTIDE SEQUENCE [LARGE SCALE GENOMIC DNA]</scope>
    <source>
        <strain evidence="3">Urdbean</strain>
    </source>
</reference>
<proteinExistence type="predicted"/>
<feature type="signal peptide" evidence="2">
    <location>
        <begin position="1"/>
        <end position="28"/>
    </location>
</feature>
<protein>
    <submittedName>
        <fullName evidence="3">Uncharacterized protein</fullName>
    </submittedName>
</protein>
<evidence type="ECO:0000256" key="2">
    <source>
        <dbReference type="SAM" id="SignalP"/>
    </source>
</evidence>